<dbReference type="Proteomes" id="UP000296706">
    <property type="component" value="Chromosome"/>
</dbReference>
<feature type="compositionally biased region" description="Acidic residues" evidence="1">
    <location>
        <begin position="129"/>
        <end position="175"/>
    </location>
</feature>
<dbReference type="InterPro" id="IPR025491">
    <property type="entry name" value="DUF4382"/>
</dbReference>
<feature type="region of interest" description="Disordered" evidence="1">
    <location>
        <begin position="23"/>
        <end position="55"/>
    </location>
</feature>
<dbReference type="OrthoDB" id="206301at2157"/>
<proteinExistence type="predicted"/>
<evidence type="ECO:0000259" key="2">
    <source>
        <dbReference type="Pfam" id="PF14321"/>
    </source>
</evidence>
<feature type="domain" description="DUF4382" evidence="2">
    <location>
        <begin position="54"/>
        <end position="277"/>
    </location>
</feature>
<dbReference type="Pfam" id="PF14321">
    <property type="entry name" value="DUF4382"/>
    <property type="match status" value="1"/>
</dbReference>
<sequence length="293" mass="30787">MRRTVLLAAVATMLVLAGCAGAGPGTDSAAPTEGGPADDSTADTPGETGDGTQSGTVAFYLSDDPNDIDDFRYLNVTVTEVQFHYAGNGSDEEPTGTVTPEPTTTEMTAEATPVLTATTTPGMAAAAAQDDDAETVEDDESEDDDADEEGESETDEEREEESESAASADDDDDSEGEGRWITREVNGTSIDLTELQGANATLLENFSVPAGEYTQVRLVVGEINATLTDGSDQRVKLPSGRLKLNKPFTLGPNTSVDFVFDITVHKAGNSGKYILKPVAGESGTDQETDRRED</sequence>
<feature type="compositionally biased region" description="Low complexity" evidence="1">
    <location>
        <begin position="95"/>
        <end position="114"/>
    </location>
</feature>
<dbReference type="AlphaFoldDB" id="A0A4D6HC57"/>
<name>A0A4D6HC57_9EURY</name>
<keyword evidence="4" id="KW-1185">Reference proteome</keyword>
<gene>
    <name evidence="3" type="ORF">DV733_05545</name>
</gene>
<evidence type="ECO:0000256" key="1">
    <source>
        <dbReference type="SAM" id="MobiDB-lite"/>
    </source>
</evidence>
<reference evidence="3 4" key="1">
    <citation type="journal article" date="2019" name="Nat. Commun.">
        <title>A new type of DNA phosphorothioation-based antiviral system in archaea.</title>
        <authorList>
            <person name="Xiong L."/>
            <person name="Liu S."/>
            <person name="Chen S."/>
            <person name="Xiao Y."/>
            <person name="Zhu B."/>
            <person name="Gao Y."/>
            <person name="Zhang Y."/>
            <person name="Chen B."/>
            <person name="Luo J."/>
            <person name="Deng Z."/>
            <person name="Chen X."/>
            <person name="Wang L."/>
            <person name="Chen S."/>
        </authorList>
    </citation>
    <scope>NUCLEOTIDE SEQUENCE [LARGE SCALE GENOMIC DNA]</scope>
    <source>
        <strain evidence="3 4">CBA1105</strain>
    </source>
</reference>
<dbReference type="PROSITE" id="PS51257">
    <property type="entry name" value="PROKAR_LIPOPROTEIN"/>
    <property type="match status" value="1"/>
</dbReference>
<accession>A0A4D6HC57</accession>
<feature type="region of interest" description="Disordered" evidence="1">
    <location>
        <begin position="85"/>
        <end position="178"/>
    </location>
</feature>
<evidence type="ECO:0000313" key="3">
    <source>
        <dbReference type="EMBL" id="QCC50738.1"/>
    </source>
</evidence>
<dbReference type="RefSeq" id="WP_049994183.1">
    <property type="nucleotide sequence ID" value="NZ_CP031310.1"/>
</dbReference>
<dbReference type="GeneID" id="39847308"/>
<organism evidence="3 4">
    <name type="scientific">Halapricum salinum</name>
    <dbReference type="NCBI Taxonomy" id="1457250"/>
    <lineage>
        <taxon>Archaea</taxon>
        <taxon>Methanobacteriati</taxon>
        <taxon>Methanobacteriota</taxon>
        <taxon>Stenosarchaea group</taxon>
        <taxon>Halobacteria</taxon>
        <taxon>Halobacteriales</taxon>
        <taxon>Haloarculaceae</taxon>
        <taxon>Halapricum</taxon>
    </lineage>
</organism>
<dbReference type="KEGG" id="hsn:DV733_05545"/>
<dbReference type="STRING" id="1457250.GCA_000755225_03423"/>
<dbReference type="EMBL" id="CP031310">
    <property type="protein sequence ID" value="QCC50738.1"/>
    <property type="molecule type" value="Genomic_DNA"/>
</dbReference>
<evidence type="ECO:0000313" key="4">
    <source>
        <dbReference type="Proteomes" id="UP000296706"/>
    </source>
</evidence>
<protein>
    <submittedName>
        <fullName evidence="3">DUF4382 domain-containing protein</fullName>
    </submittedName>
</protein>